<accession>A0A8B9JPM2</accession>
<evidence type="ECO:0000313" key="11">
    <source>
        <dbReference type="Proteomes" id="UP000694621"/>
    </source>
</evidence>
<dbReference type="GO" id="GO:0007189">
    <property type="term" value="P:adenylate cyclase-activating G protein-coupled receptor signaling pathway"/>
    <property type="evidence" value="ECO:0007669"/>
    <property type="project" value="TreeGrafter"/>
</dbReference>
<proteinExistence type="inferred from homology"/>
<feature type="domain" description="Corticotropin-releasing factor" evidence="9">
    <location>
        <begin position="113"/>
        <end position="141"/>
    </location>
</feature>
<dbReference type="GO" id="GO:0009755">
    <property type="term" value="P:hormone-mediated signaling pathway"/>
    <property type="evidence" value="ECO:0007669"/>
    <property type="project" value="TreeGrafter"/>
</dbReference>
<dbReference type="PANTHER" id="PTHR17575">
    <property type="entry name" value="UROCORTIN-2 AND 3"/>
    <property type="match status" value="1"/>
</dbReference>
<dbReference type="InterPro" id="IPR000187">
    <property type="entry name" value="CRF"/>
</dbReference>
<evidence type="ECO:0000256" key="4">
    <source>
        <dbReference type="ARBA" id="ARBA00022525"/>
    </source>
</evidence>
<evidence type="ECO:0000256" key="8">
    <source>
        <dbReference type="SAM" id="SignalP"/>
    </source>
</evidence>
<keyword evidence="5" id="KW-0372">Hormone</keyword>
<evidence type="ECO:0000256" key="3">
    <source>
        <dbReference type="ARBA" id="ARBA00011328"/>
    </source>
</evidence>
<keyword evidence="6 8" id="KW-0732">Signal</keyword>
<protein>
    <recommendedName>
        <fullName evidence="9">Corticotropin-releasing factor domain-containing protein</fullName>
    </recommendedName>
</protein>
<evidence type="ECO:0000256" key="7">
    <source>
        <dbReference type="ARBA" id="ARBA00025160"/>
    </source>
</evidence>
<dbReference type="Pfam" id="PF00473">
    <property type="entry name" value="CRF"/>
    <property type="match status" value="1"/>
</dbReference>
<dbReference type="InterPro" id="IPR024270">
    <property type="entry name" value="Urocortin_II/III"/>
</dbReference>
<dbReference type="GO" id="GO:0007586">
    <property type="term" value="P:digestion"/>
    <property type="evidence" value="ECO:0007669"/>
    <property type="project" value="InterPro"/>
</dbReference>
<dbReference type="Proteomes" id="UP000694621">
    <property type="component" value="Unplaced"/>
</dbReference>
<comment type="similarity">
    <text evidence="2">Belongs to the sauvagine/corticotropin-releasing factor/urotensin I family.</text>
</comment>
<evidence type="ECO:0000259" key="9">
    <source>
        <dbReference type="Pfam" id="PF00473"/>
    </source>
</evidence>
<keyword evidence="4" id="KW-0964">Secreted</keyword>
<evidence type="ECO:0000256" key="5">
    <source>
        <dbReference type="ARBA" id="ARBA00022702"/>
    </source>
</evidence>
<comment type="function">
    <text evidence="7">Suppresses food intake, delays gastric emptying and decreases heat-induced edema. Might represent an endogenous ligand for maintaining homeostasis after stress.</text>
</comment>
<reference evidence="10" key="1">
    <citation type="submission" date="2025-08" db="UniProtKB">
        <authorList>
            <consortium name="Ensembl"/>
        </authorList>
    </citation>
    <scope>IDENTIFICATION</scope>
</reference>
<comment type="subunit">
    <text evidence="3">Binds with high affinity to CRF receptors 2-alpha and 2-beta.</text>
</comment>
<comment type="subcellular location">
    <subcellularLocation>
        <location evidence="1">Secreted</location>
    </subcellularLocation>
</comment>
<dbReference type="GO" id="GO:0051431">
    <property type="term" value="F:corticotropin-releasing hormone receptor 2 binding"/>
    <property type="evidence" value="ECO:0007669"/>
    <property type="project" value="InterPro"/>
</dbReference>
<dbReference type="GO" id="GO:0031669">
    <property type="term" value="P:cellular response to nutrient levels"/>
    <property type="evidence" value="ECO:0007669"/>
    <property type="project" value="TreeGrafter"/>
</dbReference>
<evidence type="ECO:0000256" key="2">
    <source>
        <dbReference type="ARBA" id="ARBA00009287"/>
    </source>
</evidence>
<evidence type="ECO:0000313" key="10">
    <source>
        <dbReference type="Ensembl" id="ENSAMXP00005024527.1"/>
    </source>
</evidence>
<name>A0A8B9JPM2_ASTMX</name>
<dbReference type="PANTHER" id="PTHR17575:SF1">
    <property type="entry name" value="UROCORTIN-3"/>
    <property type="match status" value="1"/>
</dbReference>
<dbReference type="GO" id="GO:0005615">
    <property type="term" value="C:extracellular space"/>
    <property type="evidence" value="ECO:0007669"/>
    <property type="project" value="InterPro"/>
</dbReference>
<dbReference type="GO" id="GO:0005179">
    <property type="term" value="F:hormone activity"/>
    <property type="evidence" value="ECO:0007669"/>
    <property type="project" value="UniProtKB-KW"/>
</dbReference>
<dbReference type="Ensembl" id="ENSAMXT00005027062.1">
    <property type="protein sequence ID" value="ENSAMXP00005024527.1"/>
    <property type="gene ID" value="ENSAMXG00005012492.1"/>
</dbReference>
<evidence type="ECO:0000256" key="1">
    <source>
        <dbReference type="ARBA" id="ARBA00004613"/>
    </source>
</evidence>
<evidence type="ECO:0000256" key="6">
    <source>
        <dbReference type="ARBA" id="ARBA00022729"/>
    </source>
</evidence>
<feature type="signal peptide" evidence="8">
    <location>
        <begin position="1"/>
        <end position="26"/>
    </location>
</feature>
<organism evidence="10 11">
    <name type="scientific">Astyanax mexicanus</name>
    <name type="common">Blind cave fish</name>
    <name type="synonym">Astyanax fasciatus mexicanus</name>
    <dbReference type="NCBI Taxonomy" id="7994"/>
    <lineage>
        <taxon>Eukaryota</taxon>
        <taxon>Metazoa</taxon>
        <taxon>Chordata</taxon>
        <taxon>Craniata</taxon>
        <taxon>Vertebrata</taxon>
        <taxon>Euteleostomi</taxon>
        <taxon>Actinopterygii</taxon>
        <taxon>Neopterygii</taxon>
        <taxon>Teleostei</taxon>
        <taxon>Ostariophysi</taxon>
        <taxon>Characiformes</taxon>
        <taxon>Characoidei</taxon>
        <taxon>Acestrorhamphidae</taxon>
        <taxon>Acestrorhamphinae</taxon>
        <taxon>Astyanax</taxon>
    </lineage>
</organism>
<dbReference type="AlphaFoldDB" id="A0A8B9JPM2"/>
<sequence length="169" mass="18612">FLSSAMVLARSLLVLAVLCAPLPSLCLRPPESDPVLLCSEELLPTTNNNDDLPLNALYDSLHLLHRAGDSLSLEESRERRTSPGSGYRILSQSLLRRSKMYRNGAKGDRGSRMTLSLDVPTSLMNILFDIAKGKSMQKKCRASEKADFSHSQLCLINVIDSPLTLNPVM</sequence>
<feature type="chain" id="PRO_5034265272" description="Corticotropin-releasing factor domain-containing protein" evidence="8">
    <location>
        <begin position="27"/>
        <end position="169"/>
    </location>
</feature>